<dbReference type="InterPro" id="IPR034660">
    <property type="entry name" value="DinB/YfiT-like"/>
</dbReference>
<protein>
    <submittedName>
        <fullName evidence="2">DinB family protein</fullName>
    </submittedName>
</protein>
<dbReference type="Gene3D" id="1.20.120.450">
    <property type="entry name" value="dinb family like domain"/>
    <property type="match status" value="1"/>
</dbReference>
<evidence type="ECO:0000313" key="3">
    <source>
        <dbReference type="Proteomes" id="UP000309673"/>
    </source>
</evidence>
<accession>A0A4U0FGW0</accession>
<reference evidence="2 3" key="1">
    <citation type="submission" date="2019-04" db="EMBL/GenBank/DDBJ databases">
        <title>Cohnella sp. nov., isolated from soil.</title>
        <authorList>
            <person name="Kim W."/>
        </authorList>
    </citation>
    <scope>NUCLEOTIDE SEQUENCE [LARGE SCALE GENOMIC DNA]</scope>
    <source>
        <strain evidence="2 3">CAU 1483</strain>
    </source>
</reference>
<dbReference type="EMBL" id="SUPK01000001">
    <property type="protein sequence ID" value="TJY44171.1"/>
    <property type="molecule type" value="Genomic_DNA"/>
</dbReference>
<keyword evidence="3" id="KW-1185">Reference proteome</keyword>
<proteinExistence type="predicted"/>
<dbReference type="Pfam" id="PF12867">
    <property type="entry name" value="DinB_2"/>
    <property type="match status" value="1"/>
</dbReference>
<gene>
    <name evidence="2" type="ORF">E5161_01900</name>
</gene>
<sequence>MTDVISLRQQFEGWADYVRSLDSLPESDQLKAVAEGKWAVRDVIAHMWKWDIFFWEHAVRPLIEGTPLTYHSLDFNAFNENAKNECRPLFWSYLIEQTANTRDQIANAVRQFPESEYERTERDADGNPFSMKAYLEDFIHHDAHHRLQIESVLSGK</sequence>
<name>A0A4U0FGW0_9BACL</name>
<comment type="caution">
    <text evidence="2">The sequence shown here is derived from an EMBL/GenBank/DDBJ whole genome shotgun (WGS) entry which is preliminary data.</text>
</comment>
<evidence type="ECO:0000313" key="2">
    <source>
        <dbReference type="EMBL" id="TJY44171.1"/>
    </source>
</evidence>
<evidence type="ECO:0000259" key="1">
    <source>
        <dbReference type="Pfam" id="PF12867"/>
    </source>
</evidence>
<feature type="domain" description="DinB-like" evidence="1">
    <location>
        <begin position="13"/>
        <end position="149"/>
    </location>
</feature>
<dbReference type="OrthoDB" id="2964295at2"/>
<organism evidence="2 3">
    <name type="scientific">Cohnella pontilimi</name>
    <dbReference type="NCBI Taxonomy" id="2564100"/>
    <lineage>
        <taxon>Bacteria</taxon>
        <taxon>Bacillati</taxon>
        <taxon>Bacillota</taxon>
        <taxon>Bacilli</taxon>
        <taxon>Bacillales</taxon>
        <taxon>Paenibacillaceae</taxon>
        <taxon>Cohnella</taxon>
    </lineage>
</organism>
<dbReference type="RefSeq" id="WP_136775891.1">
    <property type="nucleotide sequence ID" value="NZ_SUPK01000001.1"/>
</dbReference>
<dbReference type="AlphaFoldDB" id="A0A4U0FGW0"/>
<dbReference type="SUPFAM" id="SSF109854">
    <property type="entry name" value="DinB/YfiT-like putative metalloenzymes"/>
    <property type="match status" value="1"/>
</dbReference>
<dbReference type="Proteomes" id="UP000309673">
    <property type="component" value="Unassembled WGS sequence"/>
</dbReference>
<dbReference type="InterPro" id="IPR024775">
    <property type="entry name" value="DinB-like"/>
</dbReference>